<dbReference type="PANTHER" id="PTHR33495:SF2">
    <property type="entry name" value="ANTI-SIGMA FACTOR ANTAGONIST TM_1081-RELATED"/>
    <property type="match status" value="1"/>
</dbReference>
<dbReference type="SUPFAM" id="SSF52091">
    <property type="entry name" value="SpoIIaa-like"/>
    <property type="match status" value="1"/>
</dbReference>
<dbReference type="PROSITE" id="PS50801">
    <property type="entry name" value="STAS"/>
    <property type="match status" value="1"/>
</dbReference>
<dbReference type="CDD" id="cd07043">
    <property type="entry name" value="STAS_anti-anti-sigma_factors"/>
    <property type="match status" value="1"/>
</dbReference>
<proteinExistence type="inferred from homology"/>
<evidence type="ECO:0000256" key="1">
    <source>
        <dbReference type="ARBA" id="ARBA00009013"/>
    </source>
</evidence>
<dbReference type="Pfam" id="PF01740">
    <property type="entry name" value="STAS"/>
    <property type="match status" value="1"/>
</dbReference>
<comment type="similarity">
    <text evidence="1 2">Belongs to the anti-sigma-factor antagonist family.</text>
</comment>
<dbReference type="RefSeq" id="WP_229796322.1">
    <property type="nucleotide sequence ID" value="NZ_BMRG01000022.1"/>
</dbReference>
<evidence type="ECO:0000256" key="2">
    <source>
        <dbReference type="RuleBase" id="RU003749"/>
    </source>
</evidence>
<reference evidence="4" key="2">
    <citation type="submission" date="2020-09" db="EMBL/GenBank/DDBJ databases">
        <authorList>
            <person name="Sun Q."/>
            <person name="Ohkuma M."/>
        </authorList>
    </citation>
    <scope>NUCLEOTIDE SEQUENCE</scope>
    <source>
        <strain evidence="4">JCM 3313</strain>
    </source>
</reference>
<evidence type="ECO:0000259" key="3">
    <source>
        <dbReference type="PROSITE" id="PS50801"/>
    </source>
</evidence>
<evidence type="ECO:0000313" key="5">
    <source>
        <dbReference type="Proteomes" id="UP000639606"/>
    </source>
</evidence>
<reference evidence="4" key="1">
    <citation type="journal article" date="2014" name="Int. J. Syst. Evol. Microbiol.">
        <title>Complete genome sequence of Corynebacterium casei LMG S-19264T (=DSM 44701T), isolated from a smear-ripened cheese.</title>
        <authorList>
            <consortium name="US DOE Joint Genome Institute (JGI-PGF)"/>
            <person name="Walter F."/>
            <person name="Albersmeier A."/>
            <person name="Kalinowski J."/>
            <person name="Ruckert C."/>
        </authorList>
    </citation>
    <scope>NUCLEOTIDE SEQUENCE</scope>
    <source>
        <strain evidence="4">JCM 3313</strain>
    </source>
</reference>
<sequence length="120" mass="12814">MSEFEEVLRVRRETSGTAVVVSAEGEVDQATAGLFHRELLRALAEVGPPSPVVVDLSGVEFFGSAGLNELVLAHVQAELLGAQLRVVAQHREVLRPLRITGLDEQLHLSPTVDAALGTPV</sequence>
<dbReference type="AlphaFoldDB" id="A0A918ASM4"/>
<dbReference type="PANTHER" id="PTHR33495">
    <property type="entry name" value="ANTI-SIGMA FACTOR ANTAGONIST TM_1081-RELATED-RELATED"/>
    <property type="match status" value="1"/>
</dbReference>
<dbReference type="GO" id="GO:0043856">
    <property type="term" value="F:anti-sigma factor antagonist activity"/>
    <property type="evidence" value="ECO:0007669"/>
    <property type="project" value="InterPro"/>
</dbReference>
<dbReference type="InterPro" id="IPR003658">
    <property type="entry name" value="Anti-sigma_ant"/>
</dbReference>
<keyword evidence="5" id="KW-1185">Reference proteome</keyword>
<dbReference type="Gene3D" id="3.30.750.24">
    <property type="entry name" value="STAS domain"/>
    <property type="match status" value="1"/>
</dbReference>
<protein>
    <recommendedName>
        <fullName evidence="2">Anti-sigma factor antagonist</fullName>
    </recommendedName>
</protein>
<feature type="domain" description="STAS" evidence="3">
    <location>
        <begin position="8"/>
        <end position="119"/>
    </location>
</feature>
<accession>A0A918ASM4</accession>
<dbReference type="NCBIfam" id="TIGR00377">
    <property type="entry name" value="ant_ant_sig"/>
    <property type="match status" value="1"/>
</dbReference>
<dbReference type="InterPro" id="IPR002645">
    <property type="entry name" value="STAS_dom"/>
</dbReference>
<dbReference type="Proteomes" id="UP000639606">
    <property type="component" value="Unassembled WGS sequence"/>
</dbReference>
<comment type="caution">
    <text evidence="4">The sequence shown here is derived from an EMBL/GenBank/DDBJ whole genome shotgun (WGS) entry which is preliminary data.</text>
</comment>
<dbReference type="EMBL" id="BMRG01000022">
    <property type="protein sequence ID" value="GGP82182.1"/>
    <property type="molecule type" value="Genomic_DNA"/>
</dbReference>
<dbReference type="InterPro" id="IPR036513">
    <property type="entry name" value="STAS_dom_sf"/>
</dbReference>
<name>A0A918ASM4_9PSEU</name>
<evidence type="ECO:0000313" key="4">
    <source>
        <dbReference type="EMBL" id="GGP82182.1"/>
    </source>
</evidence>
<organism evidence="4 5">
    <name type="scientific">Saccharothrix coeruleofusca</name>
    <dbReference type="NCBI Taxonomy" id="33919"/>
    <lineage>
        <taxon>Bacteria</taxon>
        <taxon>Bacillati</taxon>
        <taxon>Actinomycetota</taxon>
        <taxon>Actinomycetes</taxon>
        <taxon>Pseudonocardiales</taxon>
        <taxon>Pseudonocardiaceae</taxon>
        <taxon>Saccharothrix</taxon>
    </lineage>
</organism>
<gene>
    <name evidence="4" type="ORF">GCM10010185_65400</name>
</gene>